<dbReference type="Gene3D" id="3.90.70.10">
    <property type="entry name" value="Cysteine proteinases"/>
    <property type="match status" value="1"/>
</dbReference>
<keyword evidence="8" id="KW-0539">Nucleus</keyword>
<dbReference type="CDD" id="cd03772">
    <property type="entry name" value="MATH_HAUSP"/>
    <property type="match status" value="1"/>
</dbReference>
<evidence type="ECO:0000259" key="11">
    <source>
        <dbReference type="PROSITE" id="PS50144"/>
    </source>
</evidence>
<dbReference type="InterPro" id="IPR001394">
    <property type="entry name" value="Peptidase_C19_UCH"/>
</dbReference>
<dbReference type="OrthoDB" id="289038at2759"/>
<dbReference type="SMART" id="SM00061">
    <property type="entry name" value="MATH"/>
    <property type="match status" value="1"/>
</dbReference>
<dbReference type="InterPro" id="IPR008974">
    <property type="entry name" value="TRAF-like"/>
</dbReference>
<dbReference type="GO" id="GO:0005634">
    <property type="term" value="C:nucleus"/>
    <property type="evidence" value="ECO:0007669"/>
    <property type="project" value="UniProtKB-SubCell"/>
</dbReference>
<evidence type="ECO:0000313" key="13">
    <source>
        <dbReference type="EMBL" id="CAD7283087.1"/>
    </source>
</evidence>
<dbReference type="Pfam" id="PF12436">
    <property type="entry name" value="USP7_ICP0_bdg"/>
    <property type="match status" value="1"/>
</dbReference>
<dbReference type="GO" id="GO:0004843">
    <property type="term" value="F:cysteine-type deubiquitinase activity"/>
    <property type="evidence" value="ECO:0007669"/>
    <property type="project" value="UniProtKB-UniRule"/>
</dbReference>
<feature type="compositionally biased region" description="Polar residues" evidence="10">
    <location>
        <begin position="126"/>
        <end position="140"/>
    </location>
</feature>
<dbReference type="Pfam" id="PF22486">
    <property type="entry name" value="MATH_2"/>
    <property type="match status" value="1"/>
</dbReference>
<dbReference type="GO" id="GO:0031647">
    <property type="term" value="P:regulation of protein stability"/>
    <property type="evidence" value="ECO:0007669"/>
    <property type="project" value="TreeGrafter"/>
</dbReference>
<accession>A0A7R9BZK3</accession>
<keyword evidence="7 9" id="KW-0788">Thiol protease</keyword>
<dbReference type="CDD" id="cd02659">
    <property type="entry name" value="peptidase_C19C"/>
    <property type="match status" value="1"/>
</dbReference>
<gene>
    <name evidence="13" type="ORF">NMOB1V02_LOCUS10705</name>
</gene>
<dbReference type="PANTHER" id="PTHR24006">
    <property type="entry name" value="UBIQUITIN CARBOXYL-TERMINAL HYDROLASE"/>
    <property type="match status" value="1"/>
</dbReference>
<protein>
    <recommendedName>
        <fullName evidence="9">Ubiquitin carboxyl-terminal hydrolase</fullName>
        <ecNumber evidence="9">3.4.19.12</ecNumber>
    </recommendedName>
</protein>
<dbReference type="PROSITE" id="PS50235">
    <property type="entry name" value="USP_3"/>
    <property type="match status" value="1"/>
</dbReference>
<dbReference type="InterPro" id="IPR018200">
    <property type="entry name" value="USP_CS"/>
</dbReference>
<dbReference type="PROSITE" id="PS00972">
    <property type="entry name" value="USP_1"/>
    <property type="match status" value="1"/>
</dbReference>
<keyword evidence="4 9" id="KW-0645">Protease</keyword>
<dbReference type="AlphaFoldDB" id="A0A7R9BZK3"/>
<keyword evidence="6 9" id="KW-0378">Hydrolase</keyword>
<dbReference type="GO" id="GO:0006508">
    <property type="term" value="P:proteolysis"/>
    <property type="evidence" value="ECO:0007669"/>
    <property type="project" value="UniProtKB-KW"/>
</dbReference>
<dbReference type="SUPFAM" id="SSF49599">
    <property type="entry name" value="TRAF domain-like"/>
    <property type="match status" value="1"/>
</dbReference>
<dbReference type="GO" id="GO:0016579">
    <property type="term" value="P:protein deubiquitination"/>
    <property type="evidence" value="ECO:0007669"/>
    <property type="project" value="InterPro"/>
</dbReference>
<dbReference type="PROSITE" id="PS00973">
    <property type="entry name" value="USP_2"/>
    <property type="match status" value="1"/>
</dbReference>
<dbReference type="InterPro" id="IPR050164">
    <property type="entry name" value="Peptidase_C19"/>
</dbReference>
<comment type="similarity">
    <text evidence="3 9">Belongs to the peptidase C19 family.</text>
</comment>
<evidence type="ECO:0000256" key="5">
    <source>
        <dbReference type="ARBA" id="ARBA00022786"/>
    </source>
</evidence>
<evidence type="ECO:0000256" key="1">
    <source>
        <dbReference type="ARBA" id="ARBA00000707"/>
    </source>
</evidence>
<feature type="non-terminal residue" evidence="13">
    <location>
        <position position="902"/>
    </location>
</feature>
<dbReference type="GO" id="GO:0005829">
    <property type="term" value="C:cytosol"/>
    <property type="evidence" value="ECO:0007669"/>
    <property type="project" value="TreeGrafter"/>
</dbReference>
<dbReference type="Gene3D" id="3.10.20.90">
    <property type="entry name" value="Phosphatidylinositol 3-kinase Catalytic Subunit, Chain A, domain 1"/>
    <property type="match status" value="1"/>
</dbReference>
<dbReference type="PROSITE" id="PS50144">
    <property type="entry name" value="MATH"/>
    <property type="match status" value="1"/>
</dbReference>
<dbReference type="EC" id="3.4.19.12" evidence="9"/>
<dbReference type="FunFam" id="2.60.210.10:FF:000006">
    <property type="entry name" value="Ubiquitin carboxyl-terminal hydrolase 7"/>
    <property type="match status" value="1"/>
</dbReference>
<dbReference type="PANTHER" id="PTHR24006:SF644">
    <property type="entry name" value="UBIQUITIN CARBOXYL-TERMINAL HYDROLASE 7"/>
    <property type="match status" value="1"/>
</dbReference>
<organism evidence="13">
    <name type="scientific">Notodromas monacha</name>
    <dbReference type="NCBI Taxonomy" id="399045"/>
    <lineage>
        <taxon>Eukaryota</taxon>
        <taxon>Metazoa</taxon>
        <taxon>Ecdysozoa</taxon>
        <taxon>Arthropoda</taxon>
        <taxon>Crustacea</taxon>
        <taxon>Oligostraca</taxon>
        <taxon>Ostracoda</taxon>
        <taxon>Podocopa</taxon>
        <taxon>Podocopida</taxon>
        <taxon>Cypridocopina</taxon>
        <taxon>Cypridoidea</taxon>
        <taxon>Cyprididae</taxon>
        <taxon>Notodromas</taxon>
    </lineage>
</organism>
<dbReference type="EMBL" id="OA886817">
    <property type="protein sequence ID" value="CAD7283087.1"/>
    <property type="molecule type" value="Genomic_DNA"/>
</dbReference>
<dbReference type="InterPro" id="IPR002083">
    <property type="entry name" value="MATH/TRAF_dom"/>
</dbReference>
<evidence type="ECO:0000256" key="7">
    <source>
        <dbReference type="ARBA" id="ARBA00022807"/>
    </source>
</evidence>
<dbReference type="SUPFAM" id="SSF54001">
    <property type="entry name" value="Cysteine proteinases"/>
    <property type="match status" value="1"/>
</dbReference>
<proteinExistence type="inferred from homology"/>
<dbReference type="Gene3D" id="2.60.210.10">
    <property type="entry name" value="Apoptosis, Tumor Necrosis Factor Receptor Associated Protein 2, Chain A"/>
    <property type="match status" value="1"/>
</dbReference>
<evidence type="ECO:0000256" key="9">
    <source>
        <dbReference type="RuleBase" id="RU366025"/>
    </source>
</evidence>
<evidence type="ECO:0000256" key="6">
    <source>
        <dbReference type="ARBA" id="ARBA00022801"/>
    </source>
</evidence>
<name>A0A7R9BZK3_9CRUS</name>
<keyword evidence="14" id="KW-1185">Reference proteome</keyword>
<dbReference type="EMBL" id="CAJPEX010004780">
    <property type="protein sequence ID" value="CAG0923239.1"/>
    <property type="molecule type" value="Genomic_DNA"/>
</dbReference>
<evidence type="ECO:0000256" key="2">
    <source>
        <dbReference type="ARBA" id="ARBA00004123"/>
    </source>
</evidence>
<evidence type="ECO:0000313" key="14">
    <source>
        <dbReference type="Proteomes" id="UP000678499"/>
    </source>
</evidence>
<keyword evidence="5 9" id="KW-0833">Ubl conjugation pathway</keyword>
<evidence type="ECO:0000256" key="3">
    <source>
        <dbReference type="ARBA" id="ARBA00009085"/>
    </source>
</evidence>
<evidence type="ECO:0000259" key="12">
    <source>
        <dbReference type="PROSITE" id="PS50235"/>
    </source>
</evidence>
<dbReference type="Pfam" id="PF00443">
    <property type="entry name" value="UCH"/>
    <property type="match status" value="1"/>
</dbReference>
<comment type="catalytic activity">
    <reaction evidence="1 9">
        <text>Thiol-dependent hydrolysis of ester, thioester, amide, peptide and isopeptide bonds formed by the C-terminal Gly of ubiquitin (a 76-residue protein attached to proteins as an intracellular targeting signal).</text>
        <dbReference type="EC" id="3.4.19.12"/>
    </reaction>
</comment>
<dbReference type="InterPro" id="IPR024729">
    <property type="entry name" value="USP7_ICP0-binding_dom"/>
</dbReference>
<feature type="compositionally biased region" description="Acidic residues" evidence="10">
    <location>
        <begin position="62"/>
        <end position="89"/>
    </location>
</feature>
<comment type="subcellular location">
    <subcellularLocation>
        <location evidence="2">Nucleus</location>
    </subcellularLocation>
</comment>
<feature type="domain" description="MATH" evidence="11">
    <location>
        <begin position="157"/>
        <end position="281"/>
    </location>
</feature>
<evidence type="ECO:0000256" key="10">
    <source>
        <dbReference type="SAM" id="MobiDB-lite"/>
    </source>
</evidence>
<dbReference type="InterPro" id="IPR028889">
    <property type="entry name" value="USP"/>
</dbReference>
<dbReference type="Proteomes" id="UP000678499">
    <property type="component" value="Unassembled WGS sequence"/>
</dbReference>
<feature type="region of interest" description="Disordered" evidence="10">
    <location>
        <begin position="1"/>
        <end position="157"/>
    </location>
</feature>
<evidence type="ECO:0000256" key="4">
    <source>
        <dbReference type="ARBA" id="ARBA00022670"/>
    </source>
</evidence>
<dbReference type="FunFam" id="3.90.70.10:FF:000005">
    <property type="entry name" value="Ubiquitin carboxyl-terminal hydrolase 7"/>
    <property type="match status" value="1"/>
</dbReference>
<reference evidence="13" key="1">
    <citation type="submission" date="2020-11" db="EMBL/GenBank/DDBJ databases">
        <authorList>
            <person name="Tran Van P."/>
        </authorList>
    </citation>
    <scope>NUCLEOTIDE SEQUENCE</scope>
</reference>
<dbReference type="InterPro" id="IPR038765">
    <property type="entry name" value="Papain-like_cys_pep_sf"/>
</dbReference>
<feature type="domain" description="USP" evidence="12">
    <location>
        <begin position="300"/>
        <end position="608"/>
    </location>
</feature>
<evidence type="ECO:0000256" key="8">
    <source>
        <dbReference type="ARBA" id="ARBA00023242"/>
    </source>
</evidence>
<sequence>MNPAPDHVAMDSPDHDEPELQEMEVNPNPPPVVPMNRTWQRASAGGLQPLMGAGLINRVVGGDDEEDEDDDDDEEEEEDDDEEPDDDLELVIPPNNQYNEYRRSRSRKHPSPNNNEVNPLADYRSRSSAPQEPKISSSTKENGEVAMEEEDDDARSEGTFSYTVDNISKLKETALSPPYFVRNLPWKIMVMQRSQPTLVKSLGFFLQCNGDSDSSSWSCNAVADLRMLKRNGEEPFSRKINHLFYSKENDWGFSHFVTWADILDPEKGFIKDDSITLEVHVTADAPHGVSWDSKKHTGYVGLKNQGATCYMNSLLQVLYFTNRLRKAVYKMPTESDDSARSVPLALQRVFYELQFTDKPVGTKKLTKSFGWETLDSFMQHDVQEFLRVLLDNLESKMKRTSVEGTIPKLFEGKMISYIKCLHVNYSSSRTEPFYDIQLNVKGKKNIYESFKDYIEVETLEGENRYDAGQLGMQDAVKGVQFTQFPPVLYLHLMRFQYDPLSDTNVKINDRFEFPYQLDLGEFLKSPEETPATYTLHAVLVHSGDNHGGHYVVFINPRGDGKWCKFDDDVVSKCSKIEAIDHNFGGNDDEMSIGVKHCTNAYMLVYIRDSTLAWVLADVTEGDIPGELSLRINEEKRLETARRKERNETHQFMSVNVVTEDDFVGHQLTDLFDPERSSWKTFRIRKLALVSELEEALSRAYVIPADRLRLWPIVQRKNSTQRIGSRCRLEPMLGGENTCVMEIAENNNPWNVFLEVLPATDPSLTVPCLTARTTLIFLKLYEPRDRRVYYVGHHFMSENDTWLDLFPMLNERAGYSRDTKLLLFEEVKPSCVSPIEEACLVSNKNNQDELTDGDIIVYQKADKEYLNRFDMPTANEYYNWIDLLILLSLKWLLASIDEDVSER</sequence>